<evidence type="ECO:0000313" key="3">
    <source>
        <dbReference type="EMBL" id="KAF2851157.1"/>
    </source>
</evidence>
<dbReference type="AlphaFoldDB" id="A0A6A7B8X5"/>
<protein>
    <recommendedName>
        <fullName evidence="2">Microbial-type PARG catalytic domain-containing protein</fullName>
    </recommendedName>
</protein>
<feature type="domain" description="Microbial-type PARG catalytic" evidence="2">
    <location>
        <begin position="186"/>
        <end position="291"/>
    </location>
</feature>
<feature type="compositionally biased region" description="Basic and acidic residues" evidence="1">
    <location>
        <begin position="19"/>
        <end position="32"/>
    </location>
</feature>
<organism evidence="3 4">
    <name type="scientific">Plenodomus tracheiphilus IPT5</name>
    <dbReference type="NCBI Taxonomy" id="1408161"/>
    <lineage>
        <taxon>Eukaryota</taxon>
        <taxon>Fungi</taxon>
        <taxon>Dikarya</taxon>
        <taxon>Ascomycota</taxon>
        <taxon>Pezizomycotina</taxon>
        <taxon>Dothideomycetes</taxon>
        <taxon>Pleosporomycetidae</taxon>
        <taxon>Pleosporales</taxon>
        <taxon>Pleosporineae</taxon>
        <taxon>Leptosphaeriaceae</taxon>
        <taxon>Plenodomus</taxon>
    </lineage>
</organism>
<sequence>MHQSSILGFLRKGNPSRSEQSRSDSSRPERAENSGPGQPYRPRTNADSRQEPFEHRRGHGGYGRAARGRGRGDQHHRGYNTRRNDVLKLVADETKAELPKILSTIPSFDAAESSSHDLEDLTALDPLECPGHVLSSNDGSAGQKGTRIRVLNMDTFDAALQLDPNYKAHTHLRLASPVDTTASISNSALTPTIHYPTANDTDTIMQDAPIFPLIGTSPTPSNTTLTTSPPTPVLVLNLASERSPGGGWSKGALAQEECLCYRSSLSLSLNTSFYPIPSLSCIYTPSVLLLRSSMSTGHSLLTPSTSPLNLPVVSVLSIAALRQPRLTSDATGEVKFKHEGQRAETKRKIRLTLRVATLHGHKKLVLGALGCGVFANPAKEVAECFLEVFREKEFQGGWWDEVVFAVLDNVKGSDGGKDGKGNYGVFWRVLDGEVV</sequence>
<gene>
    <name evidence="3" type="ORF">T440DRAFT_467900</name>
</gene>
<dbReference type="NCBIfam" id="TIGR02452">
    <property type="entry name" value="TIGR02452 family protein"/>
    <property type="match status" value="1"/>
</dbReference>
<dbReference type="Gene3D" id="3.40.220.10">
    <property type="entry name" value="Leucine Aminopeptidase, subunit E, domain 1"/>
    <property type="match status" value="1"/>
</dbReference>
<proteinExistence type="predicted"/>
<evidence type="ECO:0000256" key="1">
    <source>
        <dbReference type="SAM" id="MobiDB-lite"/>
    </source>
</evidence>
<evidence type="ECO:0000259" key="2">
    <source>
        <dbReference type="Pfam" id="PF10021"/>
    </source>
</evidence>
<name>A0A6A7B8X5_9PLEO</name>
<dbReference type="SUPFAM" id="SSF52949">
    <property type="entry name" value="Macro domain-like"/>
    <property type="match status" value="1"/>
</dbReference>
<accession>A0A6A7B8X5</accession>
<keyword evidence="4" id="KW-1185">Reference proteome</keyword>
<dbReference type="OrthoDB" id="9985428at2759"/>
<dbReference type="InterPro" id="IPR019261">
    <property type="entry name" value="PARG_cat_microbial"/>
</dbReference>
<dbReference type="Pfam" id="PF10021">
    <property type="entry name" value="PARG_cat_microb"/>
    <property type="match status" value="1"/>
</dbReference>
<feature type="compositionally biased region" description="Basic and acidic residues" evidence="1">
    <location>
        <begin position="44"/>
        <end position="55"/>
    </location>
</feature>
<dbReference type="Proteomes" id="UP000799423">
    <property type="component" value="Unassembled WGS sequence"/>
</dbReference>
<evidence type="ECO:0000313" key="4">
    <source>
        <dbReference type="Proteomes" id="UP000799423"/>
    </source>
</evidence>
<feature type="region of interest" description="Disordered" evidence="1">
    <location>
        <begin position="1"/>
        <end position="81"/>
    </location>
</feature>
<dbReference type="PANTHER" id="PTHR35596">
    <property type="entry name" value="DUF2263 DOMAIN-CONTAINING PROTEIN"/>
    <property type="match status" value="1"/>
</dbReference>
<dbReference type="InterPro" id="IPR012664">
    <property type="entry name" value="CHP02452"/>
</dbReference>
<dbReference type="EMBL" id="MU006303">
    <property type="protein sequence ID" value="KAF2851157.1"/>
    <property type="molecule type" value="Genomic_DNA"/>
</dbReference>
<dbReference type="InterPro" id="IPR043472">
    <property type="entry name" value="Macro_dom-like"/>
</dbReference>
<dbReference type="PANTHER" id="PTHR35596:SF1">
    <property type="entry name" value="MICROBIAL-TYPE PARG CATALYTIC DOMAIN-CONTAINING PROTEIN"/>
    <property type="match status" value="1"/>
</dbReference>
<reference evidence="3" key="1">
    <citation type="submission" date="2020-01" db="EMBL/GenBank/DDBJ databases">
        <authorList>
            <consortium name="DOE Joint Genome Institute"/>
            <person name="Haridas S."/>
            <person name="Albert R."/>
            <person name="Binder M."/>
            <person name="Bloem J."/>
            <person name="Labutti K."/>
            <person name="Salamov A."/>
            <person name="Andreopoulos B."/>
            <person name="Baker S.E."/>
            <person name="Barry K."/>
            <person name="Bills G."/>
            <person name="Bluhm B.H."/>
            <person name="Cannon C."/>
            <person name="Castanera R."/>
            <person name="Culley D.E."/>
            <person name="Daum C."/>
            <person name="Ezra D."/>
            <person name="Gonzalez J.B."/>
            <person name="Henrissat B."/>
            <person name="Kuo A."/>
            <person name="Liang C."/>
            <person name="Lipzen A."/>
            <person name="Lutzoni F."/>
            <person name="Magnuson J."/>
            <person name="Mondo S."/>
            <person name="Nolan M."/>
            <person name="Ohm R."/>
            <person name="Pangilinan J."/>
            <person name="Park H.-J."/>
            <person name="Ramirez L."/>
            <person name="Alfaro M."/>
            <person name="Sun H."/>
            <person name="Tritt A."/>
            <person name="Yoshinaga Y."/>
            <person name="Zwiers L.-H."/>
            <person name="Turgeon B.G."/>
            <person name="Goodwin S.B."/>
            <person name="Spatafora J.W."/>
            <person name="Crous P.W."/>
            <person name="Grigoriev I.V."/>
        </authorList>
    </citation>
    <scope>NUCLEOTIDE SEQUENCE</scope>
    <source>
        <strain evidence="3">IPT5</strain>
    </source>
</reference>
<feature type="compositionally biased region" description="Basic and acidic residues" evidence="1">
    <location>
        <begin position="70"/>
        <end position="81"/>
    </location>
</feature>